<protein>
    <recommendedName>
        <fullName evidence="5">Anti-sigma factor</fullName>
    </recommendedName>
</protein>
<dbReference type="EMBL" id="JACXAA010000024">
    <property type="protein sequence ID" value="MBD2757546.1"/>
    <property type="molecule type" value="Genomic_DNA"/>
</dbReference>
<evidence type="ECO:0000313" key="3">
    <source>
        <dbReference type="EMBL" id="MBD2757546.1"/>
    </source>
</evidence>
<gene>
    <name evidence="3" type="ORF">IC230_32045</name>
</gene>
<accession>A0A927B9A5</accession>
<reference evidence="3" key="1">
    <citation type="submission" date="2020-09" db="EMBL/GenBank/DDBJ databases">
        <authorList>
            <person name="Kim M.K."/>
        </authorList>
    </citation>
    <scope>NUCLEOTIDE SEQUENCE</scope>
    <source>
        <strain evidence="3">BT704</strain>
    </source>
</reference>
<feature type="region of interest" description="Disordered" evidence="1">
    <location>
        <begin position="79"/>
        <end position="99"/>
    </location>
</feature>
<feature type="transmembrane region" description="Helical" evidence="2">
    <location>
        <begin position="121"/>
        <end position="141"/>
    </location>
</feature>
<comment type="caution">
    <text evidence="3">The sequence shown here is derived from an EMBL/GenBank/DDBJ whole genome shotgun (WGS) entry which is preliminary data.</text>
</comment>
<evidence type="ECO:0000256" key="1">
    <source>
        <dbReference type="SAM" id="MobiDB-lite"/>
    </source>
</evidence>
<evidence type="ECO:0000313" key="4">
    <source>
        <dbReference type="Proteomes" id="UP000653797"/>
    </source>
</evidence>
<keyword evidence="2" id="KW-0812">Transmembrane</keyword>
<dbReference type="RefSeq" id="WP_191043168.1">
    <property type="nucleotide sequence ID" value="NZ_JACXAA010000024.1"/>
</dbReference>
<organism evidence="3 4">
    <name type="scientific">Spirosoma validum</name>
    <dbReference type="NCBI Taxonomy" id="2771355"/>
    <lineage>
        <taxon>Bacteria</taxon>
        <taxon>Pseudomonadati</taxon>
        <taxon>Bacteroidota</taxon>
        <taxon>Cytophagia</taxon>
        <taxon>Cytophagales</taxon>
        <taxon>Cytophagaceae</taxon>
        <taxon>Spirosoma</taxon>
    </lineage>
</organism>
<keyword evidence="2" id="KW-0472">Membrane</keyword>
<proteinExistence type="predicted"/>
<keyword evidence="2" id="KW-1133">Transmembrane helix</keyword>
<evidence type="ECO:0000256" key="2">
    <source>
        <dbReference type="SAM" id="Phobius"/>
    </source>
</evidence>
<keyword evidence="4" id="KW-1185">Reference proteome</keyword>
<evidence type="ECO:0008006" key="5">
    <source>
        <dbReference type="Google" id="ProtNLM"/>
    </source>
</evidence>
<name>A0A927B9A5_9BACT</name>
<dbReference type="AlphaFoldDB" id="A0A927B9A5"/>
<dbReference type="Proteomes" id="UP000653797">
    <property type="component" value="Unassembled WGS sequence"/>
</dbReference>
<sequence>MKTHHYLTSGILEAYLLGVIAEKEKDELERELATDPDLLAQLDELEANMEDYFIRNSVTPPPSVREKIELRLSETEIEKWEDVNTTEPNPKAKKSQSTESPYVQVEIDDTHIRVHKLWRTAFIAVFILSKVFLILGLYYYFKSSSLEQEVDRLKATTQSTHSAPR</sequence>